<gene>
    <name evidence="2" type="ORF">OIU79_010256</name>
</gene>
<keyword evidence="3" id="KW-1185">Reference proteome</keyword>
<accession>A0A9Q0T927</accession>
<comment type="caution">
    <text evidence="2">The sequence shown here is derived from an EMBL/GenBank/DDBJ whole genome shotgun (WGS) entry which is preliminary data.</text>
</comment>
<proteinExistence type="predicted"/>
<keyword evidence="1" id="KW-1133">Transmembrane helix</keyword>
<evidence type="ECO:0000256" key="1">
    <source>
        <dbReference type="SAM" id="Phobius"/>
    </source>
</evidence>
<keyword evidence="1" id="KW-0472">Membrane</keyword>
<dbReference type="EMBL" id="JAPFFK010000016">
    <property type="protein sequence ID" value="KAJ6705527.1"/>
    <property type="molecule type" value="Genomic_DNA"/>
</dbReference>
<keyword evidence="1" id="KW-0812">Transmembrane</keyword>
<dbReference type="Proteomes" id="UP001151532">
    <property type="component" value="Chromosome 3"/>
</dbReference>
<name>A0A9Q0T927_SALPP</name>
<reference evidence="2" key="2">
    <citation type="journal article" date="2023" name="Int. J. Mol. Sci.">
        <title>De Novo Assembly and Annotation of 11 Diverse Shrub Willow (Salix) Genomes Reveals Novel Gene Organization in Sex-Linked Regions.</title>
        <authorList>
            <person name="Hyden B."/>
            <person name="Feng K."/>
            <person name="Yates T.B."/>
            <person name="Jawdy S."/>
            <person name="Cereghino C."/>
            <person name="Smart L.B."/>
            <person name="Muchero W."/>
        </authorList>
    </citation>
    <scope>NUCLEOTIDE SEQUENCE</scope>
    <source>
        <tissue evidence="2">Shoot tip</tissue>
    </source>
</reference>
<feature type="transmembrane region" description="Helical" evidence="1">
    <location>
        <begin position="35"/>
        <end position="57"/>
    </location>
</feature>
<dbReference type="AlphaFoldDB" id="A0A9Q0T927"/>
<evidence type="ECO:0000313" key="2">
    <source>
        <dbReference type="EMBL" id="KAJ6705527.1"/>
    </source>
</evidence>
<sequence length="99" mass="11269">MNKQRERVIYGRKLTIGSFGYIENQSQLVFSGTDLSFLLSLSLSLCVMLIINLSTAAPCPTVPMQYMVPYHIPSDQMDLFQLDITNSTSQKYGVLWMRL</sequence>
<reference evidence="2" key="1">
    <citation type="submission" date="2022-11" db="EMBL/GenBank/DDBJ databases">
        <authorList>
            <person name="Hyden B.L."/>
            <person name="Feng K."/>
            <person name="Yates T."/>
            <person name="Jawdy S."/>
            <person name="Smart L.B."/>
            <person name="Muchero W."/>
        </authorList>
    </citation>
    <scope>NUCLEOTIDE SEQUENCE</scope>
    <source>
        <tissue evidence="2">Shoot tip</tissue>
    </source>
</reference>
<evidence type="ECO:0000313" key="3">
    <source>
        <dbReference type="Proteomes" id="UP001151532"/>
    </source>
</evidence>
<protein>
    <submittedName>
        <fullName evidence="2">Uncharacterized protein</fullName>
    </submittedName>
</protein>
<organism evidence="2 3">
    <name type="scientific">Salix purpurea</name>
    <name type="common">Purple osier willow</name>
    <dbReference type="NCBI Taxonomy" id="77065"/>
    <lineage>
        <taxon>Eukaryota</taxon>
        <taxon>Viridiplantae</taxon>
        <taxon>Streptophyta</taxon>
        <taxon>Embryophyta</taxon>
        <taxon>Tracheophyta</taxon>
        <taxon>Spermatophyta</taxon>
        <taxon>Magnoliopsida</taxon>
        <taxon>eudicotyledons</taxon>
        <taxon>Gunneridae</taxon>
        <taxon>Pentapetalae</taxon>
        <taxon>rosids</taxon>
        <taxon>fabids</taxon>
        <taxon>Malpighiales</taxon>
        <taxon>Salicaceae</taxon>
        <taxon>Saliceae</taxon>
        <taxon>Salix</taxon>
    </lineage>
</organism>